<evidence type="ECO:0000313" key="6">
    <source>
        <dbReference type="EMBL" id="GAA5503522.1"/>
    </source>
</evidence>
<evidence type="ECO:0000256" key="1">
    <source>
        <dbReference type="ARBA" id="ARBA00005695"/>
    </source>
</evidence>
<dbReference type="PANTHER" id="PTHR30290:SF9">
    <property type="entry name" value="OLIGOPEPTIDE-BINDING PROTEIN APPA"/>
    <property type="match status" value="1"/>
</dbReference>
<dbReference type="Gene3D" id="3.10.105.10">
    <property type="entry name" value="Dipeptide-binding Protein, Domain 3"/>
    <property type="match status" value="1"/>
</dbReference>
<dbReference type="CDD" id="cd08500">
    <property type="entry name" value="PBP2_NikA_DppA_OppA_like_4"/>
    <property type="match status" value="1"/>
</dbReference>
<evidence type="ECO:0000313" key="7">
    <source>
        <dbReference type="Proteomes" id="UP001458946"/>
    </source>
</evidence>
<reference evidence="6 7" key="1">
    <citation type="submission" date="2024-02" db="EMBL/GenBank/DDBJ databases">
        <title>Deinococcus xinjiangensis NBRC 107630.</title>
        <authorList>
            <person name="Ichikawa N."/>
            <person name="Katano-Makiyama Y."/>
            <person name="Hidaka K."/>
        </authorList>
    </citation>
    <scope>NUCLEOTIDE SEQUENCE [LARGE SCALE GENOMIC DNA]</scope>
    <source>
        <strain evidence="6 7">NBRC 107630</strain>
    </source>
</reference>
<dbReference type="SUPFAM" id="SSF53850">
    <property type="entry name" value="Periplasmic binding protein-like II"/>
    <property type="match status" value="1"/>
</dbReference>
<protein>
    <submittedName>
        <fullName evidence="6">ABC transporter-binding protein DR_1571</fullName>
    </submittedName>
</protein>
<keyword evidence="7" id="KW-1185">Reference proteome</keyword>
<keyword evidence="2" id="KW-0813">Transport</keyword>
<dbReference type="Gene3D" id="3.90.76.10">
    <property type="entry name" value="Dipeptide-binding Protein, Domain 1"/>
    <property type="match status" value="1"/>
</dbReference>
<dbReference type="RefSeq" id="WP_353543494.1">
    <property type="nucleotide sequence ID" value="NZ_BAABRN010000053.1"/>
</dbReference>
<evidence type="ECO:0000259" key="5">
    <source>
        <dbReference type="Pfam" id="PF00496"/>
    </source>
</evidence>
<dbReference type="InterPro" id="IPR000914">
    <property type="entry name" value="SBP_5_dom"/>
</dbReference>
<proteinExistence type="inferred from homology"/>
<evidence type="ECO:0000256" key="3">
    <source>
        <dbReference type="ARBA" id="ARBA00022729"/>
    </source>
</evidence>
<dbReference type="EMBL" id="BAABRN010000053">
    <property type="protein sequence ID" value="GAA5503522.1"/>
    <property type="molecule type" value="Genomic_DNA"/>
</dbReference>
<comment type="similarity">
    <text evidence="1">Belongs to the bacterial solute-binding protein 5 family.</text>
</comment>
<keyword evidence="3 4" id="KW-0732">Signal</keyword>
<comment type="caution">
    <text evidence="6">The sequence shown here is derived from an EMBL/GenBank/DDBJ whole genome shotgun (WGS) entry which is preliminary data.</text>
</comment>
<feature type="domain" description="Solute-binding protein family 5" evidence="5">
    <location>
        <begin position="82"/>
        <end position="473"/>
    </location>
</feature>
<name>A0ABP9VE67_9DEIO</name>
<dbReference type="PIRSF" id="PIRSF002741">
    <property type="entry name" value="MppA"/>
    <property type="match status" value="1"/>
</dbReference>
<gene>
    <name evidence="6" type="ORF">Dxin01_03281</name>
</gene>
<dbReference type="Gene3D" id="3.40.190.10">
    <property type="entry name" value="Periplasmic binding protein-like II"/>
    <property type="match status" value="1"/>
</dbReference>
<dbReference type="Proteomes" id="UP001458946">
    <property type="component" value="Unassembled WGS sequence"/>
</dbReference>
<organism evidence="6 7">
    <name type="scientific">Deinococcus xinjiangensis</name>
    <dbReference type="NCBI Taxonomy" id="457454"/>
    <lineage>
        <taxon>Bacteria</taxon>
        <taxon>Thermotogati</taxon>
        <taxon>Deinococcota</taxon>
        <taxon>Deinococci</taxon>
        <taxon>Deinococcales</taxon>
        <taxon>Deinococcaceae</taxon>
        <taxon>Deinococcus</taxon>
    </lineage>
</organism>
<dbReference type="Pfam" id="PF00496">
    <property type="entry name" value="SBP_bac_5"/>
    <property type="match status" value="1"/>
</dbReference>
<accession>A0ABP9VE67</accession>
<feature type="chain" id="PRO_5047280678" evidence="4">
    <location>
        <begin position="19"/>
        <end position="594"/>
    </location>
</feature>
<dbReference type="InterPro" id="IPR030678">
    <property type="entry name" value="Peptide/Ni-bd"/>
</dbReference>
<dbReference type="InterPro" id="IPR039424">
    <property type="entry name" value="SBP_5"/>
</dbReference>
<evidence type="ECO:0000256" key="4">
    <source>
        <dbReference type="SAM" id="SignalP"/>
    </source>
</evidence>
<evidence type="ECO:0000256" key="2">
    <source>
        <dbReference type="ARBA" id="ARBA00022448"/>
    </source>
</evidence>
<feature type="signal peptide" evidence="4">
    <location>
        <begin position="1"/>
        <end position="18"/>
    </location>
</feature>
<dbReference type="PANTHER" id="PTHR30290">
    <property type="entry name" value="PERIPLASMIC BINDING COMPONENT OF ABC TRANSPORTER"/>
    <property type="match status" value="1"/>
</dbReference>
<sequence length="594" mass="65127">MKKALILALALSTGSSLAAPFVVPAAWSSNKPSEVQTGGTLRTVNLQDFKTLNPFVTAESPNLIDTMAAGSLLIQDPLTDEYLPYMAEKYTQSADKRTFTFDIRSGMKWSDGKPITVDDFVTAATLHSNKDIGSNSYDSFFINNQPIKVSKVDSNTLKVVFPKPDVTALEFLSGILVPQPTHIFMPVFKDKGAKGIKDMWTISTPANQIVTSGSFMLDRYVAGERAILKKNPYYGEWNKDSAGKSLPYLDGVQINVVADAAAQLTQFLAGNTDVYSPDNRDRLAQVKAAMDGKKIDGTLIANASARASSDFMVFNMDDSNTFKTKLFSNVKFRQAMSMLINRDAMVDLTLGGLGQPTYTGVYPVYKDWIPAGMDKYKFNPQAAAKLLAALGFTKKGSDGYLVDKAGNKLEFTLITNAENTRRQGFAKIIQDEAKKVGVKINTSFIAFNQMTGLLDAKSDFSRRGFDAIIIGLVGGGKVFPVSGPNVLECAGLGDGGNLHMFNQSNKCRFPFETQELNLYWKGRAEFNLAARKAIAAQIQKLEMENQPTIQLAAQTVHYAWTNRTQGELPKSAINSLNATTLFGPRVLELTWIKR</sequence>